<comment type="caution">
    <text evidence="2">The sequence shown here is derived from an EMBL/GenBank/DDBJ whole genome shotgun (WGS) entry which is preliminary data.</text>
</comment>
<reference evidence="2" key="1">
    <citation type="submission" date="2023-06" db="EMBL/GenBank/DDBJ databases">
        <title>Genome-scale phylogeny and comparative genomics of the fungal order Sordariales.</title>
        <authorList>
            <consortium name="Lawrence Berkeley National Laboratory"/>
            <person name="Hensen N."/>
            <person name="Bonometti L."/>
            <person name="Westerberg I."/>
            <person name="Brannstrom I.O."/>
            <person name="Guillou S."/>
            <person name="Cros-Aarteil S."/>
            <person name="Calhoun S."/>
            <person name="Haridas S."/>
            <person name="Kuo A."/>
            <person name="Mondo S."/>
            <person name="Pangilinan J."/>
            <person name="Riley R."/>
            <person name="Labutti K."/>
            <person name="Andreopoulos B."/>
            <person name="Lipzen A."/>
            <person name="Chen C."/>
            <person name="Yanf M."/>
            <person name="Daum C."/>
            <person name="Ng V."/>
            <person name="Clum A."/>
            <person name="Steindorff A."/>
            <person name="Ohm R."/>
            <person name="Martin F."/>
            <person name="Silar P."/>
            <person name="Natvig D."/>
            <person name="Lalanne C."/>
            <person name="Gautier V."/>
            <person name="Ament-Velasquez S.L."/>
            <person name="Kruys A."/>
            <person name="Hutchinson M.I."/>
            <person name="Powell A.J."/>
            <person name="Barry K."/>
            <person name="Miller A.N."/>
            <person name="Grigoriev I.V."/>
            <person name="Debuchy R."/>
            <person name="Gladieux P."/>
            <person name="Thoren M.H."/>
            <person name="Johannesson H."/>
        </authorList>
    </citation>
    <scope>NUCLEOTIDE SEQUENCE</scope>
    <source>
        <strain evidence="2">CBS 540.89</strain>
    </source>
</reference>
<dbReference type="Proteomes" id="UP001172159">
    <property type="component" value="Unassembled WGS sequence"/>
</dbReference>
<evidence type="ECO:0000313" key="2">
    <source>
        <dbReference type="EMBL" id="KAK0735388.1"/>
    </source>
</evidence>
<feature type="region of interest" description="Disordered" evidence="1">
    <location>
        <begin position="1"/>
        <end position="23"/>
    </location>
</feature>
<sequence length="206" mass="23003">MSLSRIVPTALSNPDRARPPHNRIKRRRTARICENRSCSTRLNQGRISRDTPSNWKLSTCNTNNSTHSKVGIEYLEPLERQPFESAAKTSRPRMNVPDISVCLQPSSGAIEQFTSGTPHVVRDSAPLRYVHYNREHRIGGGRQDGKRLMACKMTVASALTASPTTSITRLVKPSGGVTRRNRSKCLNSFLTIYCPLAAWCKEVGNR</sequence>
<proteinExistence type="predicted"/>
<gene>
    <name evidence="2" type="ORF">B0T21DRAFT_185475</name>
</gene>
<evidence type="ECO:0000313" key="3">
    <source>
        <dbReference type="Proteomes" id="UP001172159"/>
    </source>
</evidence>
<protein>
    <submittedName>
        <fullName evidence="2">Uncharacterized protein</fullName>
    </submittedName>
</protein>
<dbReference type="AlphaFoldDB" id="A0AA40BJK8"/>
<name>A0AA40BJK8_9PEZI</name>
<accession>A0AA40BJK8</accession>
<evidence type="ECO:0000256" key="1">
    <source>
        <dbReference type="SAM" id="MobiDB-lite"/>
    </source>
</evidence>
<dbReference type="EMBL" id="JAUKTV010000007">
    <property type="protein sequence ID" value="KAK0735388.1"/>
    <property type="molecule type" value="Genomic_DNA"/>
</dbReference>
<keyword evidence="3" id="KW-1185">Reference proteome</keyword>
<organism evidence="2 3">
    <name type="scientific">Apiosordaria backusii</name>
    <dbReference type="NCBI Taxonomy" id="314023"/>
    <lineage>
        <taxon>Eukaryota</taxon>
        <taxon>Fungi</taxon>
        <taxon>Dikarya</taxon>
        <taxon>Ascomycota</taxon>
        <taxon>Pezizomycotina</taxon>
        <taxon>Sordariomycetes</taxon>
        <taxon>Sordariomycetidae</taxon>
        <taxon>Sordariales</taxon>
        <taxon>Lasiosphaeriaceae</taxon>
        <taxon>Apiosordaria</taxon>
    </lineage>
</organism>